<sequence length="428" mass="47376">MRYEDIPNVNAWKVDAYSLHQFPIDPIVVNIDDMLTKYYQAFSPMAKRNLLADLEKSCLAWKPPKPGNAAMDALLEVVKRRLAYSSGSIGHVYDNVVCVSYSVKTGEFVPGTDVVVYRGKLDDEQDMQQRVNNMKTAFNQARNFVPNPARDDSKTLKIFMAPEFYFRGRYGAYPPEIVAQILPLLRGGGNGSDSPVFKDWLFIFGTAISASIDARHHCYTCKSAQHIVFKRDPLDRSKTIVECSKGATHDVQEGIFGATIDNVALIQKGKQDYLVAKEYMSGIDFRDPGSGAYVKMMNAGVRKKFEPIATEGSVVSRFASKFDDERMGGGVFNIDGITFGMEICLDHEENKLAGVGNLQILLIPSAGMDIKRVRTISNGVTFNVDGGRANAHVYVSSVPGVWKTARSFALSGVLGNIEIFDSLMIPYI</sequence>
<dbReference type="OrthoDB" id="1736849at2"/>
<proteinExistence type="predicted"/>
<dbReference type="Proteomes" id="UP000195667">
    <property type="component" value="Unassembled WGS sequence"/>
</dbReference>
<accession>A0A1R4HAC2</accession>
<reference evidence="2" key="1">
    <citation type="submission" date="2017-02" db="EMBL/GenBank/DDBJ databases">
        <authorList>
            <person name="Daims H."/>
        </authorList>
    </citation>
    <scope>NUCLEOTIDE SEQUENCE [LARGE SCALE GENOMIC DNA]</scope>
</reference>
<dbReference type="RefSeq" id="WP_087143700.1">
    <property type="nucleotide sequence ID" value="NZ_FUKI01000114.1"/>
</dbReference>
<evidence type="ECO:0000313" key="1">
    <source>
        <dbReference type="EMBL" id="SJM93126.1"/>
    </source>
</evidence>
<organism evidence="1 2">
    <name type="scientific">Crenothrix polyspora</name>
    <dbReference type="NCBI Taxonomy" id="360316"/>
    <lineage>
        <taxon>Bacteria</taxon>
        <taxon>Pseudomonadati</taxon>
        <taxon>Pseudomonadota</taxon>
        <taxon>Gammaproteobacteria</taxon>
        <taxon>Methylococcales</taxon>
        <taxon>Crenotrichaceae</taxon>
        <taxon>Crenothrix</taxon>
    </lineage>
</organism>
<protein>
    <submittedName>
        <fullName evidence="1">Uncharacterized protein</fullName>
    </submittedName>
</protein>
<dbReference type="EMBL" id="FUKI01000114">
    <property type="protein sequence ID" value="SJM93126.1"/>
    <property type="molecule type" value="Genomic_DNA"/>
</dbReference>
<gene>
    <name evidence="1" type="ORF">CRENPOLYSF1_390023</name>
</gene>
<dbReference type="AlphaFoldDB" id="A0A1R4HAC2"/>
<name>A0A1R4HAC2_9GAMM</name>
<keyword evidence="2" id="KW-1185">Reference proteome</keyword>
<evidence type="ECO:0000313" key="2">
    <source>
        <dbReference type="Proteomes" id="UP000195667"/>
    </source>
</evidence>